<evidence type="ECO:0000259" key="16">
    <source>
        <dbReference type="PROSITE" id="PS51066"/>
    </source>
</evidence>
<dbReference type="FunFam" id="1.10.8.50:FF:000003">
    <property type="entry name" value="Formamidopyrimidine-DNA glycosylase"/>
    <property type="match status" value="1"/>
</dbReference>
<dbReference type="CDD" id="cd08966">
    <property type="entry name" value="EcFpg-like_N"/>
    <property type="match status" value="1"/>
</dbReference>
<comment type="similarity">
    <text evidence="2 15">Belongs to the FPG family.</text>
</comment>
<dbReference type="SUPFAM" id="SSF57716">
    <property type="entry name" value="Glucocorticoid receptor-like (DNA-binding domain)"/>
    <property type="match status" value="1"/>
</dbReference>
<dbReference type="PROSITE" id="PS01242">
    <property type="entry name" value="ZF_FPG_1"/>
    <property type="match status" value="1"/>
</dbReference>
<feature type="active site" description="Schiff-base intermediate with DNA" evidence="15">
    <location>
        <position position="2"/>
    </location>
</feature>
<dbReference type="InterPro" id="IPR010663">
    <property type="entry name" value="Znf_FPG/IleRS"/>
</dbReference>
<dbReference type="GO" id="GO:0034039">
    <property type="term" value="F:8-oxo-7,8-dihydroguanine DNA N-glycosylase activity"/>
    <property type="evidence" value="ECO:0007669"/>
    <property type="project" value="TreeGrafter"/>
</dbReference>
<comment type="caution">
    <text evidence="18">The sequence shown here is derived from an EMBL/GenBank/DDBJ whole genome shotgun (WGS) entry which is preliminary data.</text>
</comment>
<dbReference type="EC" id="4.2.99.18" evidence="15"/>
<evidence type="ECO:0000313" key="19">
    <source>
        <dbReference type="Proteomes" id="UP000308430"/>
    </source>
</evidence>
<dbReference type="SMART" id="SM00898">
    <property type="entry name" value="Fapy_DNA_glyco"/>
    <property type="match status" value="1"/>
</dbReference>
<dbReference type="GO" id="GO:0140078">
    <property type="term" value="F:class I DNA-(apurinic or apyrimidinic site) endonuclease activity"/>
    <property type="evidence" value="ECO:0007669"/>
    <property type="project" value="UniProtKB-EC"/>
</dbReference>
<dbReference type="PROSITE" id="PS51066">
    <property type="entry name" value="ZF_FPG_2"/>
    <property type="match status" value="1"/>
</dbReference>
<comment type="subunit">
    <text evidence="3 15">Monomer.</text>
</comment>
<keyword evidence="8 15" id="KW-0862">Zinc</keyword>
<dbReference type="PANTHER" id="PTHR22993:SF9">
    <property type="entry name" value="FORMAMIDOPYRIMIDINE-DNA GLYCOSYLASE"/>
    <property type="match status" value="1"/>
</dbReference>
<evidence type="ECO:0000256" key="14">
    <source>
        <dbReference type="ARBA" id="ARBA00044632"/>
    </source>
</evidence>
<keyword evidence="4 15" id="KW-0479">Metal-binding</keyword>
<keyword evidence="19" id="KW-1185">Reference proteome</keyword>
<dbReference type="InterPro" id="IPR000214">
    <property type="entry name" value="Znf_DNA_glyclase/AP_lyase"/>
</dbReference>
<keyword evidence="5 15" id="KW-0227">DNA damage</keyword>
<dbReference type="NCBIfam" id="NF002211">
    <property type="entry name" value="PRK01103.1"/>
    <property type="match status" value="1"/>
</dbReference>
<keyword evidence="13 15" id="KW-0326">Glycosidase</keyword>
<comment type="cofactor">
    <cofactor evidence="15">
        <name>Zn(2+)</name>
        <dbReference type="ChEBI" id="CHEBI:29105"/>
    </cofactor>
    <text evidence="15">Binds 1 zinc ion per subunit.</text>
</comment>
<keyword evidence="11 15" id="KW-0456">Lyase</keyword>
<comment type="caution">
    <text evidence="15">Lacks conserved residue(s) required for the propagation of feature annotation.</text>
</comment>
<evidence type="ECO:0000256" key="12">
    <source>
        <dbReference type="ARBA" id="ARBA00023268"/>
    </source>
</evidence>
<dbReference type="InterPro" id="IPR015886">
    <property type="entry name" value="H2TH_FPG"/>
</dbReference>
<dbReference type="InterPro" id="IPR012319">
    <property type="entry name" value="FPG_cat"/>
</dbReference>
<dbReference type="InterPro" id="IPR010979">
    <property type="entry name" value="Ribosomal_uS13-like_H2TH"/>
</dbReference>
<dbReference type="FunFam" id="3.20.190.10:FF:000001">
    <property type="entry name" value="Formamidopyrimidine-DNA glycosylase"/>
    <property type="match status" value="1"/>
</dbReference>
<feature type="binding site" evidence="15">
    <location>
        <position position="91"/>
    </location>
    <ligand>
        <name>DNA</name>
        <dbReference type="ChEBI" id="CHEBI:16991"/>
    </ligand>
</feature>
<evidence type="ECO:0000259" key="17">
    <source>
        <dbReference type="PROSITE" id="PS51068"/>
    </source>
</evidence>
<dbReference type="SUPFAM" id="SSF46946">
    <property type="entry name" value="S13-like H2TH domain"/>
    <property type="match status" value="1"/>
</dbReference>
<dbReference type="Pfam" id="PF06831">
    <property type="entry name" value="H2TH"/>
    <property type="match status" value="1"/>
</dbReference>
<reference evidence="18 19" key="1">
    <citation type="submission" date="2019-04" db="EMBL/GenBank/DDBJ databases">
        <title>Azoarcus nasutitermitis sp. nov. isolated from termite nest.</title>
        <authorList>
            <person name="Lin S.-Y."/>
            <person name="Hameed A."/>
            <person name="Hsu Y.-H."/>
            <person name="Young C.-C."/>
        </authorList>
    </citation>
    <scope>NUCLEOTIDE SEQUENCE [LARGE SCALE GENOMIC DNA]</scope>
    <source>
        <strain evidence="18 19">CC-YHH838</strain>
    </source>
</reference>
<comment type="function">
    <text evidence="15">Involved in base excision repair of DNA damaged by oxidation or by mutagenic agents. Acts as DNA glycosylase that recognizes and removes damaged bases. Has a preference for oxidized purines, such as 7,8-dihydro-8-oxoguanine (8-oxoG). Has AP (apurinic/apyrimidinic) lyase activity and introduces nicks in the DNA strand. Cleaves the DNA backbone by beta-delta elimination to generate a single-strand break at the site of the removed base with both 3'- and 5'-phosphates.</text>
</comment>
<evidence type="ECO:0000256" key="4">
    <source>
        <dbReference type="ARBA" id="ARBA00022723"/>
    </source>
</evidence>
<dbReference type="InterPro" id="IPR035937">
    <property type="entry name" value="FPG_N"/>
</dbReference>
<organism evidence="18 19">
    <name type="scientific">Pseudothauera nasutitermitis</name>
    <dbReference type="NCBI Taxonomy" id="2565930"/>
    <lineage>
        <taxon>Bacteria</taxon>
        <taxon>Pseudomonadati</taxon>
        <taxon>Pseudomonadota</taxon>
        <taxon>Betaproteobacteria</taxon>
        <taxon>Rhodocyclales</taxon>
        <taxon>Zoogloeaceae</taxon>
        <taxon>Pseudothauera</taxon>
    </lineage>
</organism>
<dbReference type="Gene3D" id="1.10.8.50">
    <property type="match status" value="1"/>
</dbReference>
<protein>
    <recommendedName>
        <fullName evidence="15">Formamidopyrimidine-DNA glycosylase</fullName>
        <shortName evidence="15">Fapy-DNA glycosylase</shortName>
        <ecNumber evidence="15">3.2.2.23</ecNumber>
    </recommendedName>
    <alternativeName>
        <fullName evidence="15">DNA-(apurinic or apyrimidinic site) lyase MutM</fullName>
        <shortName evidence="15">AP lyase MutM</shortName>
        <ecNumber evidence="15">4.2.99.18</ecNumber>
    </alternativeName>
</protein>
<dbReference type="Gene3D" id="3.20.190.10">
    <property type="entry name" value="MutM-like, N-terminal"/>
    <property type="match status" value="1"/>
</dbReference>
<comment type="catalytic activity">
    <reaction evidence="1 15">
        <text>Hydrolysis of DNA containing ring-opened 7-methylguanine residues, releasing 2,6-diamino-4-hydroxy-5-(N-methyl)formamidopyrimidine.</text>
        <dbReference type="EC" id="3.2.2.23"/>
    </reaction>
</comment>
<dbReference type="PROSITE" id="PS51068">
    <property type="entry name" value="FPG_CAT"/>
    <property type="match status" value="1"/>
</dbReference>
<evidence type="ECO:0000256" key="1">
    <source>
        <dbReference type="ARBA" id="ARBA00001668"/>
    </source>
</evidence>
<dbReference type="Pfam" id="PF01149">
    <property type="entry name" value="Fapy_DNA_glyco"/>
    <property type="match status" value="1"/>
</dbReference>
<dbReference type="RefSeq" id="WP_136348955.1">
    <property type="nucleotide sequence ID" value="NZ_SSOC01000005.1"/>
</dbReference>
<evidence type="ECO:0000256" key="15">
    <source>
        <dbReference type="HAMAP-Rule" id="MF_00103"/>
    </source>
</evidence>
<accession>A0A4S4AVE0</accession>
<keyword evidence="10 15" id="KW-0234">DNA repair</keyword>
<dbReference type="PANTHER" id="PTHR22993">
    <property type="entry name" value="FORMAMIDOPYRIMIDINE-DNA GLYCOSYLASE"/>
    <property type="match status" value="1"/>
</dbReference>
<dbReference type="Pfam" id="PF06827">
    <property type="entry name" value="zf-FPG_IleRS"/>
    <property type="match status" value="1"/>
</dbReference>
<keyword evidence="7 15" id="KW-0378">Hydrolase</keyword>
<feature type="domain" description="FPG-type" evidence="16">
    <location>
        <begin position="236"/>
        <end position="270"/>
    </location>
</feature>
<evidence type="ECO:0000256" key="10">
    <source>
        <dbReference type="ARBA" id="ARBA00023204"/>
    </source>
</evidence>
<dbReference type="EC" id="3.2.2.23" evidence="15"/>
<dbReference type="SMART" id="SM01232">
    <property type="entry name" value="H2TH"/>
    <property type="match status" value="1"/>
</dbReference>
<keyword evidence="9 15" id="KW-0238">DNA-binding</keyword>
<dbReference type="InterPro" id="IPR020629">
    <property type="entry name" value="FPG_Glyclase"/>
</dbReference>
<evidence type="ECO:0000256" key="3">
    <source>
        <dbReference type="ARBA" id="ARBA00011245"/>
    </source>
</evidence>
<feature type="active site" description="Proton donor; for beta-elimination activity" evidence="15">
    <location>
        <position position="58"/>
    </location>
</feature>
<gene>
    <name evidence="15 18" type="primary">mutM</name>
    <name evidence="15" type="synonym">fpg</name>
    <name evidence="18" type="ORF">E6C76_14505</name>
</gene>
<evidence type="ECO:0000313" key="18">
    <source>
        <dbReference type="EMBL" id="THF63794.1"/>
    </source>
</evidence>
<name>A0A4S4AVE0_9RHOO</name>
<dbReference type="NCBIfam" id="TIGR00577">
    <property type="entry name" value="fpg"/>
    <property type="match status" value="1"/>
</dbReference>
<keyword evidence="6 15" id="KW-0863">Zinc-finger</keyword>
<proteinExistence type="inferred from homology"/>
<dbReference type="AlphaFoldDB" id="A0A4S4AVE0"/>
<dbReference type="GO" id="GO:0008270">
    <property type="term" value="F:zinc ion binding"/>
    <property type="evidence" value="ECO:0007669"/>
    <property type="project" value="UniProtKB-UniRule"/>
</dbReference>
<evidence type="ECO:0000256" key="8">
    <source>
        <dbReference type="ARBA" id="ARBA00022833"/>
    </source>
</evidence>
<dbReference type="EMBL" id="SSOC01000005">
    <property type="protein sequence ID" value="THF63794.1"/>
    <property type="molecule type" value="Genomic_DNA"/>
</dbReference>
<dbReference type="GO" id="GO:0006284">
    <property type="term" value="P:base-excision repair"/>
    <property type="evidence" value="ECO:0007669"/>
    <property type="project" value="InterPro"/>
</dbReference>
<evidence type="ECO:0000256" key="13">
    <source>
        <dbReference type="ARBA" id="ARBA00023295"/>
    </source>
</evidence>
<evidence type="ECO:0000256" key="6">
    <source>
        <dbReference type="ARBA" id="ARBA00022771"/>
    </source>
</evidence>
<dbReference type="HAMAP" id="MF_00103">
    <property type="entry name" value="Fapy_DNA_glycosyl"/>
    <property type="match status" value="1"/>
</dbReference>
<sequence length="273" mass="30493">MPELPEVETTRRGIQPHVEGRVPNEVRVRQPRLRQPVPAELAGEIVGRPLRAVRRRAKYLLLDFGHGSVIVHLGMSGSLRVVPAELPAERHDHIDLVFGEQALRLRDPRRFGLVLWQAGEAESHPLLAHLGREPLEEGFDGAWLFRVTRGVAQPIKHLLMDARKLVGVGNIYAAESLFRARIHPLEPAGALGRKRCERLADEVRATLGEAIEAGGSSLRDFVGGDGKPGYFQQSYFVYGREGEPCRVCGSPVRRFVSAQRSSWFCPRCQVRRG</sequence>
<evidence type="ECO:0000256" key="2">
    <source>
        <dbReference type="ARBA" id="ARBA00009409"/>
    </source>
</evidence>
<evidence type="ECO:0000256" key="9">
    <source>
        <dbReference type="ARBA" id="ARBA00023125"/>
    </source>
</evidence>
<evidence type="ECO:0000256" key="11">
    <source>
        <dbReference type="ARBA" id="ARBA00023239"/>
    </source>
</evidence>
<dbReference type="GO" id="GO:0003684">
    <property type="term" value="F:damaged DNA binding"/>
    <property type="evidence" value="ECO:0007669"/>
    <property type="project" value="InterPro"/>
</dbReference>
<dbReference type="Proteomes" id="UP000308430">
    <property type="component" value="Unassembled WGS sequence"/>
</dbReference>
<feature type="domain" description="Formamidopyrimidine-DNA glycosylase catalytic" evidence="17">
    <location>
        <begin position="2"/>
        <end position="112"/>
    </location>
</feature>
<comment type="catalytic activity">
    <reaction evidence="14 15">
        <text>2'-deoxyribonucleotide-(2'-deoxyribose 5'-phosphate)-2'-deoxyribonucleotide-DNA = a 3'-end 2'-deoxyribonucleotide-(2,3-dehydro-2,3-deoxyribose 5'-phosphate)-DNA + a 5'-end 5'-phospho-2'-deoxyribonucleoside-DNA + H(+)</text>
        <dbReference type="Rhea" id="RHEA:66592"/>
        <dbReference type="Rhea" id="RHEA-COMP:13180"/>
        <dbReference type="Rhea" id="RHEA-COMP:16897"/>
        <dbReference type="Rhea" id="RHEA-COMP:17067"/>
        <dbReference type="ChEBI" id="CHEBI:15378"/>
        <dbReference type="ChEBI" id="CHEBI:136412"/>
        <dbReference type="ChEBI" id="CHEBI:157695"/>
        <dbReference type="ChEBI" id="CHEBI:167181"/>
        <dbReference type="EC" id="4.2.99.18"/>
    </reaction>
</comment>
<dbReference type="InterPro" id="IPR015887">
    <property type="entry name" value="DNA_glyclase_Znf_dom_DNA_BS"/>
</dbReference>
<feature type="active site" description="Proton donor" evidence="15">
    <location>
        <position position="3"/>
    </location>
</feature>
<dbReference type="OrthoDB" id="9800855at2"/>
<evidence type="ECO:0000256" key="7">
    <source>
        <dbReference type="ARBA" id="ARBA00022801"/>
    </source>
</evidence>
<feature type="binding site" evidence="15">
    <location>
        <position position="109"/>
    </location>
    <ligand>
        <name>DNA</name>
        <dbReference type="ChEBI" id="CHEBI:16991"/>
    </ligand>
</feature>
<evidence type="ECO:0000256" key="5">
    <source>
        <dbReference type="ARBA" id="ARBA00022763"/>
    </source>
</evidence>
<dbReference type="SUPFAM" id="SSF81624">
    <property type="entry name" value="N-terminal domain of MutM-like DNA repair proteins"/>
    <property type="match status" value="1"/>
</dbReference>
<feature type="active site" description="Proton donor; for delta-elimination activity" evidence="15">
    <location>
        <position position="260"/>
    </location>
</feature>
<keyword evidence="12 15" id="KW-0511">Multifunctional enzyme</keyword>